<sequence length="324" mass="36048">MNWFYVLIASMLVAMLFISGRYFKGSGESSVGIAQTAEYKVKIEKAALVKAIHIVPGMEVKAGELLVELTSEELEIDITKLRNQITIRKSERAEKAKLVNAEISYIKAQVGIDLEELDAKILEMESEMKMNEGITKEFSIEASADASSPMAVRIRSLQQQKQKHIEALNIKIEDVKQESTTELQLLENQINLWESELKLLETQKSNLNKYATASGVVKNVYVKAGEQVESFSSLLEINPLHPTTVVAYLIGKKSTQFNIGKIVSVSSYDQLRNSVQGEIIGYGSVSKLPEIVQKSTANQAFGQQVFIEIPAENTFSNGEKVLIR</sequence>
<evidence type="ECO:0000256" key="3">
    <source>
        <dbReference type="ARBA" id="ARBA00022989"/>
    </source>
</evidence>
<name>A0A0H4PGB4_9BACT</name>
<dbReference type="KEGG" id="camu:CA2015_4191"/>
<evidence type="ECO:0000313" key="8">
    <source>
        <dbReference type="Proteomes" id="UP000036520"/>
    </source>
</evidence>
<evidence type="ECO:0000256" key="4">
    <source>
        <dbReference type="ARBA" id="ARBA00023136"/>
    </source>
</evidence>
<keyword evidence="5" id="KW-0175">Coiled coil</keyword>
<evidence type="ECO:0000313" key="7">
    <source>
        <dbReference type="EMBL" id="AKP53541.1"/>
    </source>
</evidence>
<keyword evidence="8" id="KW-1185">Reference proteome</keyword>
<keyword evidence="2 6" id="KW-0812">Transmembrane</keyword>
<dbReference type="PANTHER" id="PTHR30386:SF26">
    <property type="entry name" value="TRANSPORT PROTEIN COMB"/>
    <property type="match status" value="1"/>
</dbReference>
<dbReference type="InterPro" id="IPR050739">
    <property type="entry name" value="MFP"/>
</dbReference>
<evidence type="ECO:0000256" key="2">
    <source>
        <dbReference type="ARBA" id="ARBA00022692"/>
    </source>
</evidence>
<organism evidence="7 8">
    <name type="scientific">Cyclobacterium amurskyense</name>
    <dbReference type="NCBI Taxonomy" id="320787"/>
    <lineage>
        <taxon>Bacteria</taxon>
        <taxon>Pseudomonadati</taxon>
        <taxon>Bacteroidota</taxon>
        <taxon>Cytophagia</taxon>
        <taxon>Cytophagales</taxon>
        <taxon>Cyclobacteriaceae</taxon>
        <taxon>Cyclobacterium</taxon>
    </lineage>
</organism>
<dbReference type="Proteomes" id="UP000036520">
    <property type="component" value="Chromosome"/>
</dbReference>
<feature type="transmembrane region" description="Helical" evidence="6">
    <location>
        <begin position="6"/>
        <end position="23"/>
    </location>
</feature>
<feature type="coiled-coil region" evidence="5">
    <location>
        <begin position="158"/>
        <end position="203"/>
    </location>
</feature>
<gene>
    <name evidence="7" type="ORF">CA2015_4191</name>
</gene>
<keyword evidence="3 6" id="KW-1133">Transmembrane helix</keyword>
<accession>A0A0H4PGB4</accession>
<evidence type="ECO:0000256" key="6">
    <source>
        <dbReference type="SAM" id="Phobius"/>
    </source>
</evidence>
<dbReference type="EMBL" id="CP012040">
    <property type="protein sequence ID" value="AKP53541.1"/>
    <property type="molecule type" value="Genomic_DNA"/>
</dbReference>
<dbReference type="AlphaFoldDB" id="A0A0H4PGB4"/>
<evidence type="ECO:0000256" key="1">
    <source>
        <dbReference type="ARBA" id="ARBA00004167"/>
    </source>
</evidence>
<evidence type="ECO:0000256" key="5">
    <source>
        <dbReference type="SAM" id="Coils"/>
    </source>
</evidence>
<dbReference type="GO" id="GO:0016020">
    <property type="term" value="C:membrane"/>
    <property type="evidence" value="ECO:0007669"/>
    <property type="project" value="UniProtKB-SubCell"/>
</dbReference>
<reference evidence="7 8" key="1">
    <citation type="submission" date="2015-07" db="EMBL/GenBank/DDBJ databases">
        <authorList>
            <person name="Kim K.M."/>
        </authorList>
    </citation>
    <scope>NUCLEOTIDE SEQUENCE [LARGE SCALE GENOMIC DNA]</scope>
    <source>
        <strain evidence="7 8">KCTC 12363</strain>
    </source>
</reference>
<proteinExistence type="predicted"/>
<dbReference type="PANTHER" id="PTHR30386">
    <property type="entry name" value="MEMBRANE FUSION SUBUNIT OF EMRAB-TOLC MULTIDRUG EFFLUX PUMP"/>
    <property type="match status" value="1"/>
</dbReference>
<comment type="subcellular location">
    <subcellularLocation>
        <location evidence="1">Membrane</location>
        <topology evidence="1">Single-pass membrane protein</topology>
    </subcellularLocation>
</comment>
<protein>
    <submittedName>
        <fullName evidence="7">Fusaric acid resistance protein</fullName>
    </submittedName>
</protein>
<dbReference type="PATRIC" id="fig|320787.5.peg.4597"/>
<dbReference type="STRING" id="320787.CA2015_4191"/>
<keyword evidence="4 6" id="KW-0472">Membrane</keyword>